<feature type="compositionally biased region" description="Low complexity" evidence="4">
    <location>
        <begin position="22"/>
        <end position="49"/>
    </location>
</feature>
<dbReference type="Gene3D" id="1.20.120.530">
    <property type="entry name" value="GntR ligand-binding domain-like"/>
    <property type="match status" value="1"/>
</dbReference>
<dbReference type="InterPro" id="IPR036390">
    <property type="entry name" value="WH_DNA-bd_sf"/>
</dbReference>
<dbReference type="InterPro" id="IPR000524">
    <property type="entry name" value="Tscrpt_reg_HTH_GntR"/>
</dbReference>
<dbReference type="PROSITE" id="PS50949">
    <property type="entry name" value="HTH_GNTR"/>
    <property type="match status" value="1"/>
</dbReference>
<accession>F0QC15</accession>
<evidence type="ECO:0000259" key="5">
    <source>
        <dbReference type="PROSITE" id="PS50949"/>
    </source>
</evidence>
<dbReference type="InterPro" id="IPR011711">
    <property type="entry name" value="GntR_C"/>
</dbReference>
<sequence>MPRAAPTSAPTSAPAPAPASPPAHQRTATAAPAPASKARAPRRTAPAQRLDAPASPTAPEAAQVSIEGIARDLATAIVEKRLPPGTWLREEALGRIYSVSRTKVRAALVMLAKDRLIETIPDKGSFVSRPSVQEAREVFAVRRILESEVVRLFVARGKRADYQLLEQHIRFERTALKAGPATGSVQEKLLGDFHVALAEAAGNHTLAQLVQEMVARSSLIAMLYHSSNDAHCSSGEHAEFLRVCRSGDAEAAVACMVDHLDRIEASLELDSERADRQLDLVKALLS</sequence>
<feature type="region of interest" description="Disordered" evidence="4">
    <location>
        <begin position="1"/>
        <end position="62"/>
    </location>
</feature>
<keyword evidence="7" id="KW-1185">Reference proteome</keyword>
<evidence type="ECO:0000256" key="2">
    <source>
        <dbReference type="ARBA" id="ARBA00023125"/>
    </source>
</evidence>
<evidence type="ECO:0000256" key="1">
    <source>
        <dbReference type="ARBA" id="ARBA00023015"/>
    </source>
</evidence>
<dbReference type="PANTHER" id="PTHR43537">
    <property type="entry name" value="TRANSCRIPTIONAL REGULATOR, GNTR FAMILY"/>
    <property type="match status" value="1"/>
</dbReference>
<evidence type="ECO:0000313" key="7">
    <source>
        <dbReference type="Proteomes" id="UP000002482"/>
    </source>
</evidence>
<evidence type="ECO:0000313" key="6">
    <source>
        <dbReference type="EMBL" id="ADX45002.1"/>
    </source>
</evidence>
<dbReference type="GeneID" id="34239128"/>
<dbReference type="GO" id="GO:0003700">
    <property type="term" value="F:DNA-binding transcription factor activity"/>
    <property type="evidence" value="ECO:0007669"/>
    <property type="project" value="InterPro"/>
</dbReference>
<dbReference type="GO" id="GO:0003677">
    <property type="term" value="F:DNA binding"/>
    <property type="evidence" value="ECO:0007669"/>
    <property type="project" value="UniProtKB-KW"/>
</dbReference>
<evidence type="ECO:0000256" key="3">
    <source>
        <dbReference type="ARBA" id="ARBA00023163"/>
    </source>
</evidence>
<name>F0QC15_PARA1</name>
<dbReference type="OrthoDB" id="5243844at2"/>
<dbReference type="Gene3D" id="1.10.10.10">
    <property type="entry name" value="Winged helix-like DNA-binding domain superfamily/Winged helix DNA-binding domain"/>
    <property type="match status" value="1"/>
</dbReference>
<proteinExistence type="predicted"/>
<feature type="compositionally biased region" description="Low complexity" evidence="4">
    <location>
        <begin position="1"/>
        <end position="12"/>
    </location>
</feature>
<keyword evidence="3" id="KW-0804">Transcription</keyword>
<keyword evidence="1" id="KW-0805">Transcription regulation</keyword>
<dbReference type="Pfam" id="PF07729">
    <property type="entry name" value="FCD"/>
    <property type="match status" value="1"/>
</dbReference>
<dbReference type="EMBL" id="CP002521">
    <property type="protein sequence ID" value="ADX45002.1"/>
    <property type="molecule type" value="Genomic_DNA"/>
</dbReference>
<feature type="domain" description="HTH gntR-type" evidence="5">
    <location>
        <begin position="63"/>
        <end position="130"/>
    </location>
</feature>
<dbReference type="Proteomes" id="UP000002482">
    <property type="component" value="Chromosome"/>
</dbReference>
<dbReference type="HOGENOM" id="CLU_017584_5_0_4"/>
<dbReference type="SMART" id="SM00895">
    <property type="entry name" value="FCD"/>
    <property type="match status" value="1"/>
</dbReference>
<dbReference type="AlphaFoldDB" id="F0QC15"/>
<protein>
    <submittedName>
        <fullName evidence="6">Transcriptional regulator, GntR family</fullName>
    </submittedName>
</protein>
<dbReference type="InterPro" id="IPR008920">
    <property type="entry name" value="TF_FadR/GntR_C"/>
</dbReference>
<dbReference type="Pfam" id="PF00392">
    <property type="entry name" value="GntR"/>
    <property type="match status" value="1"/>
</dbReference>
<dbReference type="RefSeq" id="WP_013593541.1">
    <property type="nucleotide sequence ID" value="NC_015138.1"/>
</dbReference>
<dbReference type="InterPro" id="IPR036388">
    <property type="entry name" value="WH-like_DNA-bd_sf"/>
</dbReference>
<dbReference type="SMART" id="SM00345">
    <property type="entry name" value="HTH_GNTR"/>
    <property type="match status" value="1"/>
</dbReference>
<keyword evidence="2" id="KW-0238">DNA-binding</keyword>
<dbReference type="PANTHER" id="PTHR43537:SF53">
    <property type="entry name" value="HTH-TYPE TRANSCRIPTIONAL REPRESSOR NANR"/>
    <property type="match status" value="1"/>
</dbReference>
<reference evidence="6" key="1">
    <citation type="submission" date="2011-02" db="EMBL/GenBank/DDBJ databases">
        <title>Complete sequence of Acidovorax avenae subsp. avenae ATCC 19860.</title>
        <authorList>
            <consortium name="US DOE Joint Genome Institute"/>
            <person name="Lucas S."/>
            <person name="Copeland A."/>
            <person name="Lapidus A."/>
            <person name="Cheng J.-F."/>
            <person name="Goodwin L."/>
            <person name="Pitluck S."/>
            <person name="Chertkov O."/>
            <person name="Held B."/>
            <person name="Detter J.C."/>
            <person name="Han C."/>
            <person name="Tapia R."/>
            <person name="Land M."/>
            <person name="Hauser L."/>
            <person name="Kyrpides N."/>
            <person name="Ivanova N."/>
            <person name="Ovchinnikova G."/>
            <person name="Pagani I."/>
            <person name="Gordon S."/>
            <person name="Woyke T."/>
        </authorList>
    </citation>
    <scope>NUCLEOTIDE SEQUENCE</scope>
    <source>
        <strain evidence="6">ATCC 19860</strain>
    </source>
</reference>
<dbReference type="SUPFAM" id="SSF46785">
    <property type="entry name" value="Winged helix' DNA-binding domain"/>
    <property type="match status" value="1"/>
</dbReference>
<evidence type="ECO:0000256" key="4">
    <source>
        <dbReference type="SAM" id="MobiDB-lite"/>
    </source>
</evidence>
<organism evidence="6 7">
    <name type="scientific">Paracidovorax avenae (strain ATCC 19860 / DSM 7227 / CCUG 15838 / JCM 20985 / LMG 2117 / NCPPB 1011)</name>
    <name type="common">Acidovorax avenae</name>
    <dbReference type="NCBI Taxonomy" id="643561"/>
    <lineage>
        <taxon>Bacteria</taxon>
        <taxon>Pseudomonadati</taxon>
        <taxon>Pseudomonadota</taxon>
        <taxon>Betaproteobacteria</taxon>
        <taxon>Burkholderiales</taxon>
        <taxon>Comamonadaceae</taxon>
        <taxon>Paracidovorax</taxon>
    </lineage>
</organism>
<dbReference type="SUPFAM" id="SSF48008">
    <property type="entry name" value="GntR ligand-binding domain-like"/>
    <property type="match status" value="1"/>
</dbReference>
<dbReference type="KEGG" id="aaa:Acav_1080"/>
<gene>
    <name evidence="6" type="ordered locus">Acav_1080</name>
</gene>